<evidence type="ECO:0000256" key="5">
    <source>
        <dbReference type="ARBA" id="ARBA00022603"/>
    </source>
</evidence>
<dbReference type="OrthoDB" id="203237at2759"/>
<evidence type="ECO:0000313" key="11">
    <source>
        <dbReference type="Proteomes" id="UP000076761"/>
    </source>
</evidence>
<evidence type="ECO:0000256" key="7">
    <source>
        <dbReference type="ARBA" id="ARBA00022691"/>
    </source>
</evidence>
<dbReference type="STRING" id="1314782.A0A165PHP8"/>
<organism evidence="10 11">
    <name type="scientific">Neolentinus lepideus HHB14362 ss-1</name>
    <dbReference type="NCBI Taxonomy" id="1314782"/>
    <lineage>
        <taxon>Eukaryota</taxon>
        <taxon>Fungi</taxon>
        <taxon>Dikarya</taxon>
        <taxon>Basidiomycota</taxon>
        <taxon>Agaricomycotina</taxon>
        <taxon>Agaricomycetes</taxon>
        <taxon>Gloeophyllales</taxon>
        <taxon>Gloeophyllaceae</taxon>
        <taxon>Neolentinus</taxon>
    </lineage>
</organism>
<keyword evidence="6 8" id="KW-0808">Transferase</keyword>
<proteinExistence type="inferred from homology"/>
<evidence type="ECO:0000256" key="6">
    <source>
        <dbReference type="ARBA" id="ARBA00022679"/>
    </source>
</evidence>
<dbReference type="EC" id="2.1.1.233" evidence="3 8"/>
<dbReference type="GO" id="GO:0032259">
    <property type="term" value="P:methylation"/>
    <property type="evidence" value="ECO:0007669"/>
    <property type="project" value="UniProtKB-KW"/>
</dbReference>
<comment type="function">
    <text evidence="8">Methylates the carboxyl group of the C-terminal leucine residue of protein phosphatase 2A catalytic subunits to form alpha-leucine ester residues.</text>
</comment>
<feature type="binding site" evidence="9">
    <location>
        <position position="197"/>
    </location>
    <ligand>
        <name>S-adenosyl-L-methionine</name>
        <dbReference type="ChEBI" id="CHEBI:59789"/>
    </ligand>
</feature>
<dbReference type="AlphaFoldDB" id="A0A165PHP8"/>
<dbReference type="InterPro" id="IPR029063">
    <property type="entry name" value="SAM-dependent_MTases_sf"/>
</dbReference>
<evidence type="ECO:0000313" key="10">
    <source>
        <dbReference type="EMBL" id="KZT21057.1"/>
    </source>
</evidence>
<dbReference type="FunCoup" id="A0A165PHP8">
    <property type="interactions" value="334"/>
</dbReference>
<accession>A0A165PHP8</accession>
<keyword evidence="11" id="KW-1185">Reference proteome</keyword>
<feature type="binding site" evidence="9">
    <location>
        <position position="91"/>
    </location>
    <ligand>
        <name>S-adenosyl-L-methionine</name>
        <dbReference type="ChEBI" id="CHEBI:59789"/>
    </ligand>
</feature>
<dbReference type="Gene3D" id="3.40.50.150">
    <property type="entry name" value="Vaccinia Virus protein VP39"/>
    <property type="match status" value="1"/>
</dbReference>
<dbReference type="Pfam" id="PF04072">
    <property type="entry name" value="LCM"/>
    <property type="match status" value="1"/>
</dbReference>
<name>A0A165PHP8_9AGAM</name>
<dbReference type="PANTHER" id="PTHR13600:SF21">
    <property type="entry name" value="LEUCINE CARBOXYL METHYLTRANSFERASE 1"/>
    <property type="match status" value="1"/>
</dbReference>
<protein>
    <recommendedName>
        <fullName evidence="4 8">Leucine carboxyl methyltransferase 1</fullName>
        <ecNumber evidence="3 8">2.1.1.233</ecNumber>
    </recommendedName>
</protein>
<dbReference type="PIRSF" id="PIRSF016305">
    <property type="entry name" value="LCM_mtfrase"/>
    <property type="match status" value="1"/>
</dbReference>
<feature type="binding site" evidence="9">
    <location>
        <position position="63"/>
    </location>
    <ligand>
        <name>S-adenosyl-L-methionine</name>
        <dbReference type="ChEBI" id="CHEBI:59789"/>
    </ligand>
</feature>
<evidence type="ECO:0000256" key="8">
    <source>
        <dbReference type="PIRNR" id="PIRNR016305"/>
    </source>
</evidence>
<dbReference type="InParanoid" id="A0A165PHP8"/>
<evidence type="ECO:0000256" key="9">
    <source>
        <dbReference type="PIRSR" id="PIRSR016305-1"/>
    </source>
</evidence>
<reference evidence="10 11" key="1">
    <citation type="journal article" date="2016" name="Mol. Biol. Evol.">
        <title>Comparative Genomics of Early-Diverging Mushroom-Forming Fungi Provides Insights into the Origins of Lignocellulose Decay Capabilities.</title>
        <authorList>
            <person name="Nagy L.G."/>
            <person name="Riley R."/>
            <person name="Tritt A."/>
            <person name="Adam C."/>
            <person name="Daum C."/>
            <person name="Floudas D."/>
            <person name="Sun H."/>
            <person name="Yadav J.S."/>
            <person name="Pangilinan J."/>
            <person name="Larsson K.H."/>
            <person name="Matsuura K."/>
            <person name="Barry K."/>
            <person name="Labutti K."/>
            <person name="Kuo R."/>
            <person name="Ohm R.A."/>
            <person name="Bhattacharya S.S."/>
            <person name="Shirouzu T."/>
            <person name="Yoshinaga Y."/>
            <person name="Martin F.M."/>
            <person name="Grigoriev I.V."/>
            <person name="Hibbett D.S."/>
        </authorList>
    </citation>
    <scope>NUCLEOTIDE SEQUENCE [LARGE SCALE GENOMIC DNA]</scope>
    <source>
        <strain evidence="10 11">HHB14362 ss-1</strain>
    </source>
</reference>
<dbReference type="InterPro" id="IPR016651">
    <property type="entry name" value="LCMT1"/>
</dbReference>
<dbReference type="PANTHER" id="PTHR13600">
    <property type="entry name" value="LEUCINE CARBOXYL METHYLTRANSFERASE"/>
    <property type="match status" value="1"/>
</dbReference>
<keyword evidence="7 8" id="KW-0949">S-adenosyl-L-methionine</keyword>
<keyword evidence="5 8" id="KW-0489">Methyltransferase</keyword>
<evidence type="ECO:0000256" key="2">
    <source>
        <dbReference type="ARBA" id="ARBA00010703"/>
    </source>
</evidence>
<evidence type="ECO:0000256" key="1">
    <source>
        <dbReference type="ARBA" id="ARBA00000724"/>
    </source>
</evidence>
<dbReference type="EMBL" id="KV425611">
    <property type="protein sequence ID" value="KZT21057.1"/>
    <property type="molecule type" value="Genomic_DNA"/>
</dbReference>
<dbReference type="SUPFAM" id="SSF53335">
    <property type="entry name" value="S-adenosyl-L-methionine-dependent methyltransferases"/>
    <property type="match status" value="1"/>
</dbReference>
<dbReference type="InterPro" id="IPR007213">
    <property type="entry name" value="Ppm1/Ppm2/Tcmp"/>
</dbReference>
<gene>
    <name evidence="10" type="ORF">NEOLEDRAFT_1099726</name>
</gene>
<evidence type="ECO:0000256" key="3">
    <source>
        <dbReference type="ARBA" id="ARBA00012834"/>
    </source>
</evidence>
<comment type="catalytic activity">
    <reaction evidence="1 8">
        <text>[phosphatase 2A protein]-C-terminal L-leucine + S-adenosyl-L-methionine = [phosphatase 2A protein]-C-terminal L-leucine methyl ester + S-adenosyl-L-homocysteine</text>
        <dbReference type="Rhea" id="RHEA:48544"/>
        <dbReference type="Rhea" id="RHEA-COMP:12134"/>
        <dbReference type="Rhea" id="RHEA-COMP:12135"/>
        <dbReference type="ChEBI" id="CHEBI:57856"/>
        <dbReference type="ChEBI" id="CHEBI:59789"/>
        <dbReference type="ChEBI" id="CHEBI:90516"/>
        <dbReference type="ChEBI" id="CHEBI:90517"/>
        <dbReference type="EC" id="2.1.1.233"/>
    </reaction>
</comment>
<feature type="binding site" evidence="9">
    <location>
        <begin position="165"/>
        <end position="166"/>
    </location>
    <ligand>
        <name>S-adenosyl-L-methionine</name>
        <dbReference type="ChEBI" id="CHEBI:59789"/>
    </ligand>
</feature>
<dbReference type="GO" id="GO:0018423">
    <property type="term" value="F:protein C-terminal leucine carboxyl O-methyltransferase activity"/>
    <property type="evidence" value="ECO:0007669"/>
    <property type="project" value="UniProtKB-EC"/>
</dbReference>
<sequence length="358" mass="39239">MLPQATARDADSAIRQTDTDAALARLSAVQKHYLQDPFVKALVPRAHLQQARPPLINVGTYVRSEGIDELVDRWLDLAEQEGVKVQVVSLGAGSDTRFWRIETGSRKGRLSAYLEVDFAEITTKKAMAIKKSKELSKVLGQPEDIKLGSGGMALHSPIYHLIPADLRLPPSETLSSALATPGSPLLSPSLPTLLLFECVLVYMSPEASCSLIQWFTDYFSQGSGPLGGIVYEMFGLSDSFGRVMHENLKARGVSLPGVVPYPDVASLPQRFLQHSFSTAHALTLRDIRRTYISLEEAGRISKLEMLDEIEELELVLGHYAITWGVKLPDDGSSLKAHWSEWGLQPKSTGSNLASAEDD</sequence>
<dbReference type="Proteomes" id="UP000076761">
    <property type="component" value="Unassembled WGS sequence"/>
</dbReference>
<comment type="similarity">
    <text evidence="2 8">Belongs to the methyltransferase superfamily. LCMT family.</text>
</comment>
<evidence type="ECO:0000256" key="4">
    <source>
        <dbReference type="ARBA" id="ARBA00017497"/>
    </source>
</evidence>